<organism evidence="9 10">
    <name type="scientific">Trichomalopsis sarcophagae</name>
    <dbReference type="NCBI Taxonomy" id="543379"/>
    <lineage>
        <taxon>Eukaryota</taxon>
        <taxon>Metazoa</taxon>
        <taxon>Ecdysozoa</taxon>
        <taxon>Arthropoda</taxon>
        <taxon>Hexapoda</taxon>
        <taxon>Insecta</taxon>
        <taxon>Pterygota</taxon>
        <taxon>Neoptera</taxon>
        <taxon>Endopterygota</taxon>
        <taxon>Hymenoptera</taxon>
        <taxon>Apocrita</taxon>
        <taxon>Proctotrupomorpha</taxon>
        <taxon>Chalcidoidea</taxon>
        <taxon>Pteromalidae</taxon>
        <taxon>Pteromalinae</taxon>
        <taxon>Trichomalopsis</taxon>
    </lineage>
</organism>
<feature type="transmembrane region" description="Helical" evidence="8">
    <location>
        <begin position="231"/>
        <end position="248"/>
    </location>
</feature>
<evidence type="ECO:0000313" key="9">
    <source>
        <dbReference type="EMBL" id="OXU24169.1"/>
    </source>
</evidence>
<keyword evidence="6" id="KW-0862">Zinc</keyword>
<dbReference type="OrthoDB" id="529367at2759"/>
<keyword evidence="6" id="KW-0479">Metal-binding</keyword>
<proteinExistence type="inferred from homology"/>
<evidence type="ECO:0000256" key="7">
    <source>
        <dbReference type="SAM" id="MobiDB-lite"/>
    </source>
</evidence>
<keyword evidence="10" id="KW-1185">Reference proteome</keyword>
<dbReference type="STRING" id="543379.A0A232F0S6"/>
<feature type="transmembrane region" description="Helical" evidence="8">
    <location>
        <begin position="260"/>
        <end position="279"/>
    </location>
</feature>
<feature type="binding site" evidence="6">
    <location>
        <position position="333"/>
    </location>
    <ligand>
        <name>Zn(2+)</name>
        <dbReference type="ChEBI" id="CHEBI:29105"/>
    </ligand>
</feature>
<protein>
    <recommendedName>
        <fullName evidence="11">Progestin and adipoQ receptor family member 3</fullName>
    </recommendedName>
</protein>
<feature type="transmembrane region" description="Helical" evidence="8">
    <location>
        <begin position="331"/>
        <end position="351"/>
    </location>
</feature>
<evidence type="ECO:0000256" key="2">
    <source>
        <dbReference type="ARBA" id="ARBA00007018"/>
    </source>
</evidence>
<dbReference type="InterPro" id="IPR004254">
    <property type="entry name" value="AdipoR/HlyIII-related"/>
</dbReference>
<feature type="transmembrane region" description="Helical" evidence="8">
    <location>
        <begin position="291"/>
        <end position="311"/>
    </location>
</feature>
<evidence type="ECO:0000256" key="8">
    <source>
        <dbReference type="SAM" id="Phobius"/>
    </source>
</evidence>
<evidence type="ECO:0000313" key="10">
    <source>
        <dbReference type="Proteomes" id="UP000215335"/>
    </source>
</evidence>
<sequence>MSRRGVRSPTALQMMKILPCVEEVTDAPRDDIVNEHLVHNNNAHEKPKPLEEMEEKPHGHHPTMFDRPRELADSPIKGPVTPEDEQRMRVLLPYHLAPEYLRFNPFILTGYRGYLTTKLCIESIFWWTNETINIWSHIFGFVLFCGLTFYDLYLVNITAPFGDKVLCALLLVCFQACMILSSIYHTFSCRSEKDYWYFLSYDLLGVALSLLAIYMSGVYYAFWCHKGLQRFYLVTVLAIFIVAMLLQLPRYQVNDNIKLAVFVGWAVYGVLPTLHWVVAMGGMQNPVVNLLLPRVLGMYVISGAAFLIYFSKMPERLFPGCVDYLGSSHQWWHILVVAALYYWHNTGMMYVEYRLNNGCPSLTPAVFSMECACEMENRWSSWYQESVIPYYAQQGVLTCLIENPLRAYAQLKKL</sequence>
<dbReference type="GO" id="GO:0016020">
    <property type="term" value="C:membrane"/>
    <property type="evidence" value="ECO:0007669"/>
    <property type="project" value="UniProtKB-SubCell"/>
</dbReference>
<keyword evidence="3 8" id="KW-0812">Transmembrane</keyword>
<accession>A0A232F0S6</accession>
<evidence type="ECO:0000256" key="4">
    <source>
        <dbReference type="ARBA" id="ARBA00022989"/>
    </source>
</evidence>
<comment type="subcellular location">
    <subcellularLocation>
        <location evidence="1">Membrane</location>
        <topology evidence="1">Multi-pass membrane protein</topology>
    </subcellularLocation>
</comment>
<gene>
    <name evidence="9" type="ORF">TSAR_015758</name>
</gene>
<reference evidence="9 10" key="1">
    <citation type="journal article" date="2017" name="Curr. Biol.">
        <title>The Evolution of Venom by Co-option of Single-Copy Genes.</title>
        <authorList>
            <person name="Martinson E.O."/>
            <person name="Mrinalini"/>
            <person name="Kelkar Y.D."/>
            <person name="Chang C.H."/>
            <person name="Werren J.H."/>
        </authorList>
    </citation>
    <scope>NUCLEOTIDE SEQUENCE [LARGE SCALE GENOMIC DNA]</scope>
    <source>
        <strain evidence="9 10">Alberta</strain>
        <tissue evidence="9">Whole body</tissue>
    </source>
</reference>
<feature type="transmembrane region" description="Helical" evidence="8">
    <location>
        <begin position="196"/>
        <end position="222"/>
    </location>
</feature>
<dbReference type="Pfam" id="PF03006">
    <property type="entry name" value="HlyIII"/>
    <property type="match status" value="1"/>
</dbReference>
<feature type="binding site" evidence="6">
    <location>
        <position position="329"/>
    </location>
    <ligand>
        <name>Zn(2+)</name>
        <dbReference type="ChEBI" id="CHEBI:29105"/>
    </ligand>
</feature>
<evidence type="ECO:0000256" key="1">
    <source>
        <dbReference type="ARBA" id="ARBA00004141"/>
    </source>
</evidence>
<evidence type="ECO:0008006" key="11">
    <source>
        <dbReference type="Google" id="ProtNLM"/>
    </source>
</evidence>
<keyword evidence="4 8" id="KW-1133">Transmembrane helix</keyword>
<dbReference type="GO" id="GO:0038023">
    <property type="term" value="F:signaling receptor activity"/>
    <property type="evidence" value="ECO:0007669"/>
    <property type="project" value="TreeGrafter"/>
</dbReference>
<evidence type="ECO:0000256" key="5">
    <source>
        <dbReference type="ARBA" id="ARBA00023136"/>
    </source>
</evidence>
<feature type="transmembrane region" description="Helical" evidence="8">
    <location>
        <begin position="165"/>
        <end position="184"/>
    </location>
</feature>
<dbReference type="Proteomes" id="UP000215335">
    <property type="component" value="Unassembled WGS sequence"/>
</dbReference>
<evidence type="ECO:0000256" key="3">
    <source>
        <dbReference type="ARBA" id="ARBA00022692"/>
    </source>
</evidence>
<feature type="transmembrane region" description="Helical" evidence="8">
    <location>
        <begin position="134"/>
        <end position="153"/>
    </location>
</feature>
<feature type="region of interest" description="Disordered" evidence="7">
    <location>
        <begin position="42"/>
        <end position="72"/>
    </location>
</feature>
<feature type="binding site" evidence="6">
    <location>
        <position position="185"/>
    </location>
    <ligand>
        <name>Zn(2+)</name>
        <dbReference type="ChEBI" id="CHEBI:29105"/>
    </ligand>
</feature>
<evidence type="ECO:0000256" key="6">
    <source>
        <dbReference type="PIRSR" id="PIRSR604254-1"/>
    </source>
</evidence>
<keyword evidence="5 8" id="KW-0472">Membrane</keyword>
<name>A0A232F0S6_9HYME</name>
<dbReference type="PANTHER" id="PTHR20855:SF15">
    <property type="entry name" value="PROGESTIN AND ADIPOQ RECEPTOR FAMILY MEMBER 3"/>
    <property type="match status" value="1"/>
</dbReference>
<comment type="similarity">
    <text evidence="2">Belongs to the ADIPOR family.</text>
</comment>
<comment type="caution">
    <text evidence="9">The sequence shown here is derived from an EMBL/GenBank/DDBJ whole genome shotgun (WGS) entry which is preliminary data.</text>
</comment>
<dbReference type="GO" id="GO:0046872">
    <property type="term" value="F:metal ion binding"/>
    <property type="evidence" value="ECO:0007669"/>
    <property type="project" value="UniProtKB-KW"/>
</dbReference>
<dbReference type="PANTHER" id="PTHR20855">
    <property type="entry name" value="ADIPOR/PROGESTIN RECEPTOR-RELATED"/>
    <property type="match status" value="1"/>
</dbReference>
<dbReference type="EMBL" id="NNAY01001381">
    <property type="protein sequence ID" value="OXU24169.1"/>
    <property type="molecule type" value="Genomic_DNA"/>
</dbReference>
<dbReference type="AlphaFoldDB" id="A0A232F0S6"/>